<evidence type="ECO:0000313" key="1">
    <source>
        <dbReference type="EMBL" id="KAK5175783.1"/>
    </source>
</evidence>
<dbReference type="EMBL" id="JAVRRT010000001">
    <property type="protein sequence ID" value="KAK5175783.1"/>
    <property type="molecule type" value="Genomic_DNA"/>
</dbReference>
<sequence length="144" mass="16825">MAQRQGLFTNEEREELRRNASTIYHYRREYDKFDPADFPTLSTKQKVIKYISAILANRMTRLKLDDAAAPLYRALTKIRREDSQRQENDFYYELELATKAFEQSGRLMGAMIGVCNAWYGSLNPEQQQAVRRNLEQAAEVHGID</sequence>
<evidence type="ECO:0000313" key="2">
    <source>
        <dbReference type="Proteomes" id="UP001337655"/>
    </source>
</evidence>
<proteinExistence type="predicted"/>
<reference evidence="1 2" key="1">
    <citation type="submission" date="2023-08" db="EMBL/GenBank/DDBJ databases">
        <title>Black Yeasts Isolated from many extreme environments.</title>
        <authorList>
            <person name="Coleine C."/>
            <person name="Stajich J.E."/>
            <person name="Selbmann L."/>
        </authorList>
    </citation>
    <scope>NUCLEOTIDE SEQUENCE [LARGE SCALE GENOMIC DNA]</scope>
    <source>
        <strain evidence="1 2">CCFEE 5935</strain>
    </source>
</reference>
<dbReference type="Proteomes" id="UP001337655">
    <property type="component" value="Unassembled WGS sequence"/>
</dbReference>
<name>A0AAV9PTX0_9PEZI</name>
<accession>A0AAV9PTX0</accession>
<gene>
    <name evidence="1" type="ORF">LTR77_000923</name>
</gene>
<dbReference type="RefSeq" id="XP_064664421.1">
    <property type="nucleotide sequence ID" value="XM_064798187.1"/>
</dbReference>
<protein>
    <submittedName>
        <fullName evidence="1">Uncharacterized protein</fullName>
    </submittedName>
</protein>
<dbReference type="GeneID" id="89922272"/>
<comment type="caution">
    <text evidence="1">The sequence shown here is derived from an EMBL/GenBank/DDBJ whole genome shotgun (WGS) entry which is preliminary data.</text>
</comment>
<keyword evidence="2" id="KW-1185">Reference proteome</keyword>
<organism evidence="1 2">
    <name type="scientific">Saxophila tyrrhenica</name>
    <dbReference type="NCBI Taxonomy" id="1690608"/>
    <lineage>
        <taxon>Eukaryota</taxon>
        <taxon>Fungi</taxon>
        <taxon>Dikarya</taxon>
        <taxon>Ascomycota</taxon>
        <taxon>Pezizomycotina</taxon>
        <taxon>Dothideomycetes</taxon>
        <taxon>Dothideomycetidae</taxon>
        <taxon>Mycosphaerellales</taxon>
        <taxon>Extremaceae</taxon>
        <taxon>Saxophila</taxon>
    </lineage>
</organism>
<dbReference type="AlphaFoldDB" id="A0AAV9PTX0"/>